<accession>A0A2P8DFZ3</accession>
<keyword evidence="3" id="KW-1185">Reference proteome</keyword>
<dbReference type="GO" id="GO:0003677">
    <property type="term" value="F:DNA binding"/>
    <property type="evidence" value="ECO:0007669"/>
    <property type="project" value="InterPro"/>
</dbReference>
<dbReference type="Proteomes" id="UP000240542">
    <property type="component" value="Unassembled WGS sequence"/>
</dbReference>
<dbReference type="PANTHER" id="PTHR33215">
    <property type="entry name" value="PROTEIN DISTAL ANTENNA"/>
    <property type="match status" value="1"/>
</dbReference>
<dbReference type="GO" id="GO:0004803">
    <property type="term" value="F:transposase activity"/>
    <property type="evidence" value="ECO:0007669"/>
    <property type="project" value="InterPro"/>
</dbReference>
<dbReference type="InterPro" id="IPR051839">
    <property type="entry name" value="RD_transcriptional_regulator"/>
</dbReference>
<dbReference type="InterPro" id="IPR002514">
    <property type="entry name" value="Transposase_8"/>
</dbReference>
<organism evidence="2 3">
    <name type="scientific">Murinocardiopsis flavida</name>
    <dbReference type="NCBI Taxonomy" id="645275"/>
    <lineage>
        <taxon>Bacteria</taxon>
        <taxon>Bacillati</taxon>
        <taxon>Actinomycetota</taxon>
        <taxon>Actinomycetes</taxon>
        <taxon>Streptosporangiales</taxon>
        <taxon>Nocardiopsidaceae</taxon>
        <taxon>Murinocardiopsis</taxon>
    </lineage>
</organism>
<reference evidence="2 3" key="1">
    <citation type="submission" date="2018-03" db="EMBL/GenBank/DDBJ databases">
        <title>Genomic Encyclopedia of Archaeal and Bacterial Type Strains, Phase II (KMG-II): from individual species to whole genera.</title>
        <authorList>
            <person name="Goeker M."/>
        </authorList>
    </citation>
    <scope>NUCLEOTIDE SEQUENCE [LARGE SCALE GENOMIC DNA]</scope>
    <source>
        <strain evidence="2 3">DSM 45312</strain>
    </source>
</reference>
<feature type="region of interest" description="Disordered" evidence="1">
    <location>
        <begin position="45"/>
        <end position="77"/>
    </location>
</feature>
<protein>
    <submittedName>
        <fullName evidence="2">Transposase</fullName>
    </submittedName>
</protein>
<gene>
    <name evidence="2" type="ORF">CLV63_11214</name>
</gene>
<proteinExistence type="predicted"/>
<evidence type="ECO:0000313" key="3">
    <source>
        <dbReference type="Proteomes" id="UP000240542"/>
    </source>
</evidence>
<dbReference type="Gene3D" id="1.10.10.60">
    <property type="entry name" value="Homeodomain-like"/>
    <property type="match status" value="1"/>
</dbReference>
<dbReference type="GO" id="GO:0006313">
    <property type="term" value="P:DNA transposition"/>
    <property type="evidence" value="ECO:0007669"/>
    <property type="project" value="InterPro"/>
</dbReference>
<evidence type="ECO:0000313" key="2">
    <source>
        <dbReference type="EMBL" id="PSK96132.1"/>
    </source>
</evidence>
<feature type="compositionally biased region" description="Low complexity" evidence="1">
    <location>
        <begin position="63"/>
        <end position="72"/>
    </location>
</feature>
<dbReference type="InterPro" id="IPR009057">
    <property type="entry name" value="Homeodomain-like_sf"/>
</dbReference>
<dbReference type="Pfam" id="PF01527">
    <property type="entry name" value="HTH_Tnp_1"/>
    <property type="match status" value="1"/>
</dbReference>
<dbReference type="EMBL" id="PYGA01000012">
    <property type="protein sequence ID" value="PSK96132.1"/>
    <property type="molecule type" value="Genomic_DNA"/>
</dbReference>
<sequence>MAMKVYPPEFKADAVALYRSRPGATIASVADDLGVNRETMRNWIRTDDGRRGTGPAARPIPGPTAAVGAPTAEQENRRLRERVAELEKEREILRKAAAYFAGEMRQ</sequence>
<dbReference type="SUPFAM" id="SSF46689">
    <property type="entry name" value="Homeodomain-like"/>
    <property type="match status" value="1"/>
</dbReference>
<comment type="caution">
    <text evidence="2">The sequence shown here is derived from an EMBL/GenBank/DDBJ whole genome shotgun (WGS) entry which is preliminary data.</text>
</comment>
<evidence type="ECO:0000256" key="1">
    <source>
        <dbReference type="SAM" id="MobiDB-lite"/>
    </source>
</evidence>
<dbReference type="AlphaFoldDB" id="A0A2P8DFZ3"/>
<dbReference type="PANTHER" id="PTHR33215:SF13">
    <property type="entry name" value="PROTEIN DISTAL ANTENNA"/>
    <property type="match status" value="1"/>
</dbReference>
<name>A0A2P8DFZ3_9ACTN</name>